<keyword evidence="2" id="KW-1185">Reference proteome</keyword>
<sequence length="65" mass="7527">MPLQIASIPFKSPLLRKIIHFAQRGPNLSSPQPRPKKTKYSTYHLSPHLRRDLGIEPYGHIKRGR</sequence>
<protein>
    <submittedName>
        <fullName evidence="1">Uncharacterized protein</fullName>
    </submittedName>
</protein>
<comment type="caution">
    <text evidence="1">The sequence shown here is derived from an EMBL/GenBank/DDBJ whole genome shotgun (WGS) entry which is preliminary data.</text>
</comment>
<proteinExistence type="predicted"/>
<reference evidence="1 2" key="1">
    <citation type="submission" date="2019-03" db="EMBL/GenBank/DDBJ databases">
        <title>Genomic Encyclopedia of Type Strains, Phase III (KMG-III): the genomes of soil and plant-associated and newly described type strains.</title>
        <authorList>
            <person name="Whitman W."/>
        </authorList>
    </citation>
    <scope>NUCLEOTIDE SEQUENCE [LARGE SCALE GENOMIC DNA]</scope>
    <source>
        <strain evidence="1 2">CGMCC 1.7002</strain>
    </source>
</reference>
<dbReference type="Proteomes" id="UP000295391">
    <property type="component" value="Unassembled WGS sequence"/>
</dbReference>
<evidence type="ECO:0000313" key="2">
    <source>
        <dbReference type="Proteomes" id="UP000295391"/>
    </source>
</evidence>
<name>A0A4R6VH01_9HYPH</name>
<evidence type="ECO:0000313" key="1">
    <source>
        <dbReference type="EMBL" id="TDQ61853.1"/>
    </source>
</evidence>
<gene>
    <name evidence="1" type="ORF">ATL17_2957</name>
</gene>
<accession>A0A4R6VH01</accession>
<dbReference type="AlphaFoldDB" id="A0A4R6VH01"/>
<dbReference type="EMBL" id="SNYR01000003">
    <property type="protein sequence ID" value="TDQ61853.1"/>
    <property type="molecule type" value="Genomic_DNA"/>
</dbReference>
<organism evidence="1 2">
    <name type="scientific">Maritalea mobilis</name>
    <dbReference type="NCBI Taxonomy" id="483324"/>
    <lineage>
        <taxon>Bacteria</taxon>
        <taxon>Pseudomonadati</taxon>
        <taxon>Pseudomonadota</taxon>
        <taxon>Alphaproteobacteria</taxon>
        <taxon>Hyphomicrobiales</taxon>
        <taxon>Devosiaceae</taxon>
        <taxon>Maritalea</taxon>
    </lineage>
</organism>